<dbReference type="InterPro" id="IPR019546">
    <property type="entry name" value="TAT_signal_bac_arc"/>
</dbReference>
<dbReference type="GO" id="GO:0030976">
    <property type="term" value="F:thiamine pyrophosphate binding"/>
    <property type="evidence" value="ECO:0007669"/>
    <property type="project" value="TreeGrafter"/>
</dbReference>
<dbReference type="PANTHER" id="PTHR30006:SF2">
    <property type="entry name" value="ABC TRANSPORTER SUBSTRATE-BINDING PROTEIN"/>
    <property type="match status" value="1"/>
</dbReference>
<dbReference type="Proteomes" id="UP000248021">
    <property type="component" value="Unassembled WGS sequence"/>
</dbReference>
<dbReference type="RefSeq" id="WP_110373721.1">
    <property type="nucleotide sequence ID" value="NZ_JAHBRY010000002.1"/>
</dbReference>
<evidence type="ECO:0000313" key="3">
    <source>
        <dbReference type="EMBL" id="PXW63596.1"/>
    </source>
</evidence>
<reference evidence="3 4" key="1">
    <citation type="submission" date="2018-05" db="EMBL/GenBank/DDBJ databases">
        <title>Genomic Encyclopedia of Type Strains, Phase IV (KMG-IV): sequencing the most valuable type-strain genomes for metagenomic binning, comparative biology and taxonomic classification.</title>
        <authorList>
            <person name="Goeker M."/>
        </authorList>
    </citation>
    <scope>NUCLEOTIDE SEQUENCE [LARGE SCALE GENOMIC DNA]</scope>
    <source>
        <strain evidence="3 4">DSM 6462</strain>
    </source>
</reference>
<dbReference type="PANTHER" id="PTHR30006">
    <property type="entry name" value="THIAMINE-BINDING PERIPLASMIC PROTEIN-RELATED"/>
    <property type="match status" value="1"/>
</dbReference>
<dbReference type="InterPro" id="IPR006311">
    <property type="entry name" value="TAT_signal"/>
</dbReference>
<keyword evidence="1" id="KW-0732">Signal</keyword>
<dbReference type="GO" id="GO:0015846">
    <property type="term" value="P:polyamine transport"/>
    <property type="evidence" value="ECO:0007669"/>
    <property type="project" value="InterPro"/>
</dbReference>
<dbReference type="GO" id="GO:0030975">
    <property type="term" value="F:thiamine binding"/>
    <property type="evidence" value="ECO:0007669"/>
    <property type="project" value="TreeGrafter"/>
</dbReference>
<dbReference type="GO" id="GO:0030288">
    <property type="term" value="C:outer membrane-bounded periplasmic space"/>
    <property type="evidence" value="ECO:0007669"/>
    <property type="project" value="TreeGrafter"/>
</dbReference>
<evidence type="ECO:0000256" key="2">
    <source>
        <dbReference type="ARBA" id="ARBA00022764"/>
    </source>
</evidence>
<keyword evidence="2" id="KW-0574">Periplasm</keyword>
<dbReference type="GO" id="GO:0015888">
    <property type="term" value="P:thiamine transport"/>
    <property type="evidence" value="ECO:0007669"/>
    <property type="project" value="TreeGrafter"/>
</dbReference>
<sequence length="352" mass="38704">MGNEQFSSTMNRRSFLGAAGAAGLTIGFGAPAQAQSKEFVSTVFGGVYEREYRKHIIDPFEKETGIKVLTKTGLSSEWLTNSIVNRRSPEIDLLLLPYPDSIKATMEGLGMPLTVADIPNISQIAPEWYDQYDKAGIGLDYVGYGIAYREDLVPTPPKSWQDLWNPAYKGKVTVPEIGQWGSWELLVVAARLNGGSEDNMEPAFAALKRLKPNIKQFFKSGVDIANLLGSGEAWVCGMTTNIPAYGLIDAGKPVKFIYPSEGAMAGAVSYHIAKNSKNADACKKFINFALGKDVQENFCNGVVAAPTNINAVVNERTRQRVPSREHLQLFSWAKIIPQMSELADRWNQEVAF</sequence>
<dbReference type="OrthoDB" id="9769319at2"/>
<gene>
    <name evidence="3" type="ORF">C7450_102514</name>
</gene>
<evidence type="ECO:0000256" key="1">
    <source>
        <dbReference type="ARBA" id="ARBA00022729"/>
    </source>
</evidence>
<evidence type="ECO:0000313" key="4">
    <source>
        <dbReference type="Proteomes" id="UP000248021"/>
    </source>
</evidence>
<accession>A0A2V3UE64</accession>
<comment type="caution">
    <text evidence="3">The sequence shown here is derived from an EMBL/GenBank/DDBJ whole genome shotgun (WGS) entry which is preliminary data.</text>
</comment>
<name>A0A2V3UE64_9HYPH</name>
<dbReference type="InterPro" id="IPR001188">
    <property type="entry name" value="Sperm_putr-bd"/>
</dbReference>
<dbReference type="NCBIfam" id="TIGR01409">
    <property type="entry name" value="TAT_signal_seq"/>
    <property type="match status" value="1"/>
</dbReference>
<organism evidence="3 4">
    <name type="scientific">Chelatococcus asaccharovorans</name>
    <dbReference type="NCBI Taxonomy" id="28210"/>
    <lineage>
        <taxon>Bacteria</taxon>
        <taxon>Pseudomonadati</taxon>
        <taxon>Pseudomonadota</taxon>
        <taxon>Alphaproteobacteria</taxon>
        <taxon>Hyphomicrobiales</taxon>
        <taxon>Chelatococcaceae</taxon>
        <taxon>Chelatococcus</taxon>
    </lineage>
</organism>
<dbReference type="SUPFAM" id="SSF53850">
    <property type="entry name" value="Periplasmic binding protein-like II"/>
    <property type="match status" value="1"/>
</dbReference>
<dbReference type="CDD" id="cd13589">
    <property type="entry name" value="PBP2_polyamine_RpCGA009"/>
    <property type="match status" value="1"/>
</dbReference>
<dbReference type="EMBL" id="QJJK01000002">
    <property type="protein sequence ID" value="PXW63596.1"/>
    <property type="molecule type" value="Genomic_DNA"/>
</dbReference>
<dbReference type="PROSITE" id="PS51318">
    <property type="entry name" value="TAT"/>
    <property type="match status" value="1"/>
</dbReference>
<protein>
    <submittedName>
        <fullName evidence="3">Putative spermidine/putrescine transport system substrate-binding protein</fullName>
    </submittedName>
</protein>
<dbReference type="Pfam" id="PF13416">
    <property type="entry name" value="SBP_bac_8"/>
    <property type="match status" value="1"/>
</dbReference>
<dbReference type="GO" id="GO:0019808">
    <property type="term" value="F:polyamine binding"/>
    <property type="evidence" value="ECO:0007669"/>
    <property type="project" value="InterPro"/>
</dbReference>
<dbReference type="InterPro" id="IPR006059">
    <property type="entry name" value="SBP"/>
</dbReference>
<dbReference type="PRINTS" id="PR00909">
    <property type="entry name" value="SPERMDNBNDNG"/>
</dbReference>
<dbReference type="Gene3D" id="3.40.190.10">
    <property type="entry name" value="Periplasmic binding protein-like II"/>
    <property type="match status" value="2"/>
</dbReference>
<proteinExistence type="predicted"/>
<dbReference type="AlphaFoldDB" id="A0A2V3UE64"/>
<keyword evidence="4" id="KW-1185">Reference proteome</keyword>